<dbReference type="InterPro" id="IPR038063">
    <property type="entry name" value="Transpep_catalytic_dom"/>
</dbReference>
<evidence type="ECO:0000256" key="1">
    <source>
        <dbReference type="ARBA" id="ARBA00004752"/>
    </source>
</evidence>
<evidence type="ECO:0000256" key="2">
    <source>
        <dbReference type="ARBA" id="ARBA00022679"/>
    </source>
</evidence>
<organism evidence="8 9">
    <name type="scientific">Bacillus salitolerans</name>
    <dbReference type="NCBI Taxonomy" id="1437434"/>
    <lineage>
        <taxon>Bacteria</taxon>
        <taxon>Bacillati</taxon>
        <taxon>Bacillota</taxon>
        <taxon>Bacilli</taxon>
        <taxon>Bacillales</taxon>
        <taxon>Bacillaceae</taxon>
        <taxon>Bacillus</taxon>
    </lineage>
</organism>
<keyword evidence="5 6" id="KW-0961">Cell wall biogenesis/degradation</keyword>
<keyword evidence="2 8" id="KW-0808">Transferase</keyword>
<gene>
    <name evidence="8" type="ORF">ACFSCX_07300</name>
</gene>
<reference evidence="9" key="1">
    <citation type="journal article" date="2019" name="Int. J. Syst. Evol. Microbiol.">
        <title>The Global Catalogue of Microorganisms (GCM) 10K type strain sequencing project: providing services to taxonomists for standard genome sequencing and annotation.</title>
        <authorList>
            <consortium name="The Broad Institute Genomics Platform"/>
            <consortium name="The Broad Institute Genome Sequencing Center for Infectious Disease"/>
            <person name="Wu L."/>
            <person name="Ma J."/>
        </authorList>
    </citation>
    <scope>NUCLEOTIDE SEQUENCE [LARGE SCALE GENOMIC DNA]</scope>
    <source>
        <strain evidence="9">CCUG 49339</strain>
    </source>
</reference>
<evidence type="ECO:0000256" key="6">
    <source>
        <dbReference type="PROSITE-ProRule" id="PRU01373"/>
    </source>
</evidence>
<dbReference type="Gene3D" id="2.40.440.10">
    <property type="entry name" value="L,D-transpeptidase catalytic domain-like"/>
    <property type="match status" value="1"/>
</dbReference>
<dbReference type="PANTHER" id="PTHR30582:SF4">
    <property type="entry name" value="L,D-TRANSPEPTIDASE YQJB-RELATED"/>
    <property type="match status" value="1"/>
</dbReference>
<feature type="active site" description="Nucleophile" evidence="6">
    <location>
        <position position="126"/>
    </location>
</feature>
<protein>
    <submittedName>
        <fullName evidence="8">L,D-transpeptidase</fullName>
        <ecNumber evidence="8">2.-.-.-</ecNumber>
    </submittedName>
</protein>
<dbReference type="GO" id="GO:0016740">
    <property type="term" value="F:transferase activity"/>
    <property type="evidence" value="ECO:0007669"/>
    <property type="project" value="UniProtKB-KW"/>
</dbReference>
<dbReference type="Proteomes" id="UP001597214">
    <property type="component" value="Unassembled WGS sequence"/>
</dbReference>
<name>A0ABW4LMV3_9BACI</name>
<evidence type="ECO:0000313" key="8">
    <source>
        <dbReference type="EMBL" id="MFD1736368.1"/>
    </source>
</evidence>
<accession>A0ABW4LMV3</accession>
<evidence type="ECO:0000256" key="4">
    <source>
        <dbReference type="ARBA" id="ARBA00022984"/>
    </source>
</evidence>
<dbReference type="InterPro" id="IPR050979">
    <property type="entry name" value="LD-transpeptidase"/>
</dbReference>
<dbReference type="Pfam" id="PF03734">
    <property type="entry name" value="YkuD"/>
    <property type="match status" value="1"/>
</dbReference>
<keyword evidence="4 6" id="KW-0573">Peptidoglycan synthesis</keyword>
<dbReference type="PROSITE" id="PS52029">
    <property type="entry name" value="LD_TPASE"/>
    <property type="match status" value="1"/>
</dbReference>
<dbReference type="RefSeq" id="WP_377927517.1">
    <property type="nucleotide sequence ID" value="NZ_JBHUEM010000007.1"/>
</dbReference>
<dbReference type="InterPro" id="IPR005490">
    <property type="entry name" value="LD_TPept_cat_dom"/>
</dbReference>
<comment type="caution">
    <text evidence="8">The sequence shown here is derived from an EMBL/GenBank/DDBJ whole genome shotgun (WGS) entry which is preliminary data.</text>
</comment>
<dbReference type="PANTHER" id="PTHR30582">
    <property type="entry name" value="L,D-TRANSPEPTIDASE"/>
    <property type="match status" value="1"/>
</dbReference>
<proteinExistence type="predicted"/>
<dbReference type="EC" id="2.-.-.-" evidence="8"/>
<sequence>MKLLLSFLILISPIWPLGQNPLVGDPYLIVNKETNKLAYIHHGEIQAIYDVSTGVTSDLTPEGEFTIVIKAVNPYYRKKDIPGGSRENPLGTRWMGFDAEGTDGRIFGIHGNNNPSLIGHYVTQGCVRMHNEKVEELFNLIPIGTKVKILKSNTSFEQLAKEAGAIK</sequence>
<evidence type="ECO:0000256" key="3">
    <source>
        <dbReference type="ARBA" id="ARBA00022960"/>
    </source>
</evidence>
<dbReference type="SUPFAM" id="SSF141523">
    <property type="entry name" value="L,D-transpeptidase catalytic domain-like"/>
    <property type="match status" value="1"/>
</dbReference>
<dbReference type="EMBL" id="JBHUEM010000007">
    <property type="protein sequence ID" value="MFD1736368.1"/>
    <property type="molecule type" value="Genomic_DNA"/>
</dbReference>
<dbReference type="CDD" id="cd16913">
    <property type="entry name" value="YkuD_like"/>
    <property type="match status" value="1"/>
</dbReference>
<evidence type="ECO:0000256" key="5">
    <source>
        <dbReference type="ARBA" id="ARBA00023316"/>
    </source>
</evidence>
<evidence type="ECO:0000259" key="7">
    <source>
        <dbReference type="PROSITE" id="PS52029"/>
    </source>
</evidence>
<feature type="domain" description="L,D-TPase catalytic" evidence="7">
    <location>
        <begin position="26"/>
        <end position="150"/>
    </location>
</feature>
<comment type="pathway">
    <text evidence="1 6">Cell wall biogenesis; peptidoglycan biosynthesis.</text>
</comment>
<keyword evidence="3 6" id="KW-0133">Cell shape</keyword>
<feature type="active site" description="Proton donor/acceptor" evidence="6">
    <location>
        <position position="110"/>
    </location>
</feature>
<evidence type="ECO:0000313" key="9">
    <source>
        <dbReference type="Proteomes" id="UP001597214"/>
    </source>
</evidence>
<keyword evidence="9" id="KW-1185">Reference proteome</keyword>